<evidence type="ECO:0000256" key="1">
    <source>
        <dbReference type="ARBA" id="ARBA00009437"/>
    </source>
</evidence>
<protein>
    <submittedName>
        <fullName evidence="6">LysR family transcriptional regulator</fullName>
    </submittedName>
</protein>
<evidence type="ECO:0000259" key="5">
    <source>
        <dbReference type="PROSITE" id="PS50931"/>
    </source>
</evidence>
<dbReference type="EMBL" id="CP117989">
    <property type="protein sequence ID" value="WDG11043.1"/>
    <property type="molecule type" value="Genomic_DNA"/>
</dbReference>
<gene>
    <name evidence="6" type="ORF">PUN50_17400</name>
</gene>
<dbReference type="GO" id="GO:0003700">
    <property type="term" value="F:DNA-binding transcription factor activity"/>
    <property type="evidence" value="ECO:0007669"/>
    <property type="project" value="InterPro"/>
</dbReference>
<dbReference type="PANTHER" id="PTHR30126:SF91">
    <property type="entry name" value="LYSR FAMILY TRANSCRIPTIONAL REGULATOR"/>
    <property type="match status" value="1"/>
</dbReference>
<dbReference type="AlphaFoldDB" id="A0AAQ2Y2V6"/>
<dbReference type="Pfam" id="PF00126">
    <property type="entry name" value="HTH_1"/>
    <property type="match status" value="1"/>
</dbReference>
<evidence type="ECO:0000313" key="7">
    <source>
        <dbReference type="Proteomes" id="UP001219537"/>
    </source>
</evidence>
<dbReference type="SUPFAM" id="SSF46785">
    <property type="entry name" value="Winged helix' DNA-binding domain"/>
    <property type="match status" value="1"/>
</dbReference>
<organism evidence="6 7">
    <name type="scientific">Vibrio campbellii</name>
    <dbReference type="NCBI Taxonomy" id="680"/>
    <lineage>
        <taxon>Bacteria</taxon>
        <taxon>Pseudomonadati</taxon>
        <taxon>Pseudomonadota</taxon>
        <taxon>Gammaproteobacteria</taxon>
        <taxon>Vibrionales</taxon>
        <taxon>Vibrionaceae</taxon>
        <taxon>Vibrio</taxon>
    </lineage>
</organism>
<evidence type="ECO:0000256" key="2">
    <source>
        <dbReference type="ARBA" id="ARBA00023015"/>
    </source>
</evidence>
<dbReference type="InterPro" id="IPR000847">
    <property type="entry name" value="LysR_HTH_N"/>
</dbReference>
<keyword evidence="3" id="KW-0238">DNA-binding</keyword>
<evidence type="ECO:0000256" key="4">
    <source>
        <dbReference type="ARBA" id="ARBA00023163"/>
    </source>
</evidence>
<dbReference type="GO" id="GO:0000976">
    <property type="term" value="F:transcription cis-regulatory region binding"/>
    <property type="evidence" value="ECO:0007669"/>
    <property type="project" value="TreeGrafter"/>
</dbReference>
<feature type="domain" description="HTH lysR-type" evidence="5">
    <location>
        <begin position="1"/>
        <end position="59"/>
    </location>
</feature>
<dbReference type="Proteomes" id="UP001219537">
    <property type="component" value="Chromosome 2"/>
</dbReference>
<keyword evidence="2" id="KW-0805">Transcription regulation</keyword>
<dbReference type="Gene3D" id="1.10.10.10">
    <property type="entry name" value="Winged helix-like DNA-binding domain superfamily/Winged helix DNA-binding domain"/>
    <property type="match status" value="1"/>
</dbReference>
<dbReference type="Gene3D" id="3.40.190.290">
    <property type="match status" value="1"/>
</dbReference>
<sequence>MHSLDQIYAFVSVFEHHSYSAAGRNLHKDRTTVRELVKAYEDVLGFELFTIAGRKVNPTERAVQLYPQAKLVLRQNEKLLEFGSAMFMEPKTQLRLGYDIDFPIELIAELERRCLAQFPQVRVQWIETHRDAALKLVSERDLDLAILPAVGGISPKYPLIFKHLGYISYGLYVGAQSKLANKAEFTIEDAQLEVQYLSSNNMNSDGMIQPFSSHTRIVSSHTLMVKMLKNEGWALLPLPLGEYYVQKRALKKMPTPLLANDVKMPFSLFHAIGMDQETTTQALVEWCTELAKDYFR</sequence>
<evidence type="ECO:0000313" key="6">
    <source>
        <dbReference type="EMBL" id="WDG11043.1"/>
    </source>
</evidence>
<comment type="similarity">
    <text evidence="1">Belongs to the LysR transcriptional regulatory family.</text>
</comment>
<dbReference type="InterPro" id="IPR036390">
    <property type="entry name" value="WH_DNA-bd_sf"/>
</dbReference>
<dbReference type="Pfam" id="PF03466">
    <property type="entry name" value="LysR_substrate"/>
    <property type="match status" value="1"/>
</dbReference>
<dbReference type="InterPro" id="IPR005119">
    <property type="entry name" value="LysR_subst-bd"/>
</dbReference>
<dbReference type="RefSeq" id="WP_045371062.1">
    <property type="nucleotide sequence ID" value="NZ_BBKV01000055.1"/>
</dbReference>
<proteinExistence type="inferred from homology"/>
<dbReference type="PROSITE" id="PS50931">
    <property type="entry name" value="HTH_LYSR"/>
    <property type="match status" value="1"/>
</dbReference>
<accession>A0AAQ2Y2V6</accession>
<keyword evidence="4" id="KW-0804">Transcription</keyword>
<dbReference type="PANTHER" id="PTHR30126">
    <property type="entry name" value="HTH-TYPE TRANSCRIPTIONAL REGULATOR"/>
    <property type="match status" value="1"/>
</dbReference>
<reference evidence="6" key="1">
    <citation type="submission" date="2023-02" db="EMBL/GenBank/DDBJ databases">
        <title>Isolation, identification, and genome analysis of Vibrio campbellii in the Penaeus vannamei larvae stage.</title>
        <authorList>
            <person name="Huang T."/>
            <person name="Zhang B."/>
        </authorList>
    </citation>
    <scope>NUCLEOTIDE SEQUENCE</scope>
    <source>
        <strain evidence="6">20220413_1</strain>
    </source>
</reference>
<name>A0AAQ2Y2V6_9VIBR</name>
<dbReference type="InterPro" id="IPR036388">
    <property type="entry name" value="WH-like_DNA-bd_sf"/>
</dbReference>
<evidence type="ECO:0000256" key="3">
    <source>
        <dbReference type="ARBA" id="ARBA00023125"/>
    </source>
</evidence>
<dbReference type="SUPFAM" id="SSF53850">
    <property type="entry name" value="Periplasmic binding protein-like II"/>
    <property type="match status" value="1"/>
</dbReference>